<feature type="transmembrane region" description="Helical" evidence="5">
    <location>
        <begin position="94"/>
        <end position="112"/>
    </location>
</feature>
<feature type="transmembrane region" description="Helical" evidence="5">
    <location>
        <begin position="266"/>
        <end position="286"/>
    </location>
</feature>
<feature type="transmembrane region" description="Helical" evidence="5">
    <location>
        <begin position="182"/>
        <end position="201"/>
    </location>
</feature>
<dbReference type="SUPFAM" id="SSF103473">
    <property type="entry name" value="MFS general substrate transporter"/>
    <property type="match status" value="1"/>
</dbReference>
<keyword evidence="8" id="KW-1185">Reference proteome</keyword>
<evidence type="ECO:0000313" key="8">
    <source>
        <dbReference type="Proteomes" id="UP000221369"/>
    </source>
</evidence>
<keyword evidence="3 5" id="KW-1133">Transmembrane helix</keyword>
<dbReference type="GO" id="GO:0022857">
    <property type="term" value="F:transmembrane transporter activity"/>
    <property type="evidence" value="ECO:0007669"/>
    <property type="project" value="InterPro"/>
</dbReference>
<dbReference type="OrthoDB" id="7584869at2"/>
<evidence type="ECO:0000256" key="3">
    <source>
        <dbReference type="ARBA" id="ARBA00022989"/>
    </source>
</evidence>
<accession>A0A2A9DTA6</accession>
<sequence length="408" mass="43549">MMPDAASTPLAEPTKRVGMAWLLAFALAWFGFWLLIVLPGQFMVLKLASVLDPVGKVASSSFMIAEMSLVIVVSVPFIGVACDRTRTRFGRRRAWILGGFVTATAPFAFVGAQASWPLAALLLGVVSLGQAAVLVALSAVIADQVPREQRGRASAAMGVPQVIALAGGMVVVTMLVTDVAQSWFVIAILALASSVPFLVILRDTEPGPLLPRARFRMLRRSDLRGYHDFSWAMLSRVLINAGNLTGTTYLLYFLADVLKVPNPDEALTTLIFVYLGACAAASWLSGILSDRWRMRRHFVAASAALQAAAALCLAFVPTWESAMIAAVLLGFGFGTFLAVDQALITDVLPNPASRARDLGIINSAQYLPVAPVVGWLVLGVAGYSELYAVTAAIIVTGGIVVYRIRGVR</sequence>
<feature type="transmembrane region" description="Helical" evidence="5">
    <location>
        <begin position="154"/>
        <end position="176"/>
    </location>
</feature>
<reference evidence="7 8" key="1">
    <citation type="submission" date="2017-10" db="EMBL/GenBank/DDBJ databases">
        <title>Sequencing the genomes of 1000 actinobacteria strains.</title>
        <authorList>
            <person name="Klenk H.-P."/>
        </authorList>
    </citation>
    <scope>NUCLEOTIDE SEQUENCE [LARGE SCALE GENOMIC DNA]</scope>
    <source>
        <strain evidence="7 8">DSM 21798</strain>
    </source>
</reference>
<comment type="subcellular location">
    <subcellularLocation>
        <location evidence="1">Cell membrane</location>
        <topology evidence="1">Multi-pass membrane protein</topology>
    </subcellularLocation>
</comment>
<organism evidence="7 8">
    <name type="scientific">Paramicrobacterium agarici</name>
    <dbReference type="NCBI Taxonomy" id="630514"/>
    <lineage>
        <taxon>Bacteria</taxon>
        <taxon>Bacillati</taxon>
        <taxon>Actinomycetota</taxon>
        <taxon>Actinomycetes</taxon>
        <taxon>Micrococcales</taxon>
        <taxon>Microbacteriaceae</taxon>
        <taxon>Paramicrobacterium</taxon>
    </lineage>
</organism>
<feature type="transmembrane region" description="Helical" evidence="5">
    <location>
        <begin position="360"/>
        <end position="380"/>
    </location>
</feature>
<name>A0A2A9DTA6_9MICO</name>
<dbReference type="InterPro" id="IPR036259">
    <property type="entry name" value="MFS_trans_sf"/>
</dbReference>
<dbReference type="PANTHER" id="PTHR23528:SF1">
    <property type="entry name" value="MAJOR FACILITATOR SUPERFAMILY (MFS) PROFILE DOMAIN-CONTAINING PROTEIN"/>
    <property type="match status" value="1"/>
</dbReference>
<evidence type="ECO:0000313" key="7">
    <source>
        <dbReference type="EMBL" id="PFG29601.1"/>
    </source>
</evidence>
<evidence type="ECO:0000256" key="4">
    <source>
        <dbReference type="ARBA" id="ARBA00023136"/>
    </source>
</evidence>
<dbReference type="Gene3D" id="1.20.1250.20">
    <property type="entry name" value="MFS general substrate transporter like domains"/>
    <property type="match status" value="2"/>
</dbReference>
<feature type="transmembrane region" description="Helical" evidence="5">
    <location>
        <begin position="229"/>
        <end position="254"/>
    </location>
</feature>
<protein>
    <submittedName>
        <fullName evidence="7">Na+/melibiose symporter-like transporter</fullName>
    </submittedName>
</protein>
<evidence type="ECO:0000259" key="6">
    <source>
        <dbReference type="PROSITE" id="PS50850"/>
    </source>
</evidence>
<dbReference type="EMBL" id="PDJE01000001">
    <property type="protein sequence ID" value="PFG29601.1"/>
    <property type="molecule type" value="Genomic_DNA"/>
</dbReference>
<keyword evidence="2 5" id="KW-0812">Transmembrane</keyword>
<dbReference type="Pfam" id="PF07690">
    <property type="entry name" value="MFS_1"/>
    <property type="match status" value="1"/>
</dbReference>
<dbReference type="AlphaFoldDB" id="A0A2A9DTA6"/>
<dbReference type="InterPro" id="IPR020846">
    <property type="entry name" value="MFS_dom"/>
</dbReference>
<gene>
    <name evidence="7" type="ORF">ATJ78_0511</name>
</gene>
<dbReference type="Proteomes" id="UP000221369">
    <property type="component" value="Unassembled WGS sequence"/>
</dbReference>
<evidence type="ECO:0000256" key="5">
    <source>
        <dbReference type="SAM" id="Phobius"/>
    </source>
</evidence>
<feature type="domain" description="Major facilitator superfamily (MFS) profile" evidence="6">
    <location>
        <begin position="19"/>
        <end position="408"/>
    </location>
</feature>
<feature type="transmembrane region" description="Helical" evidence="5">
    <location>
        <begin position="386"/>
        <end position="404"/>
    </location>
</feature>
<dbReference type="GO" id="GO:0005886">
    <property type="term" value="C:plasma membrane"/>
    <property type="evidence" value="ECO:0007669"/>
    <property type="project" value="UniProtKB-SubCell"/>
</dbReference>
<comment type="caution">
    <text evidence="7">The sequence shown here is derived from an EMBL/GenBank/DDBJ whole genome shotgun (WGS) entry which is preliminary data.</text>
</comment>
<dbReference type="RefSeq" id="WP_098406161.1">
    <property type="nucleotide sequence ID" value="NZ_PDJE01000001.1"/>
</dbReference>
<dbReference type="PANTHER" id="PTHR23528">
    <property type="match status" value="1"/>
</dbReference>
<dbReference type="InterPro" id="IPR011701">
    <property type="entry name" value="MFS"/>
</dbReference>
<feature type="transmembrane region" description="Helical" evidence="5">
    <location>
        <begin position="118"/>
        <end position="142"/>
    </location>
</feature>
<keyword evidence="4 5" id="KW-0472">Membrane</keyword>
<evidence type="ECO:0000256" key="2">
    <source>
        <dbReference type="ARBA" id="ARBA00022692"/>
    </source>
</evidence>
<feature type="transmembrane region" description="Helical" evidence="5">
    <location>
        <begin position="20"/>
        <end position="42"/>
    </location>
</feature>
<feature type="transmembrane region" description="Helical" evidence="5">
    <location>
        <begin position="322"/>
        <end position="339"/>
    </location>
</feature>
<feature type="transmembrane region" description="Helical" evidence="5">
    <location>
        <begin position="298"/>
        <end position="316"/>
    </location>
</feature>
<dbReference type="PROSITE" id="PS50850">
    <property type="entry name" value="MFS"/>
    <property type="match status" value="1"/>
</dbReference>
<proteinExistence type="predicted"/>
<feature type="transmembrane region" description="Helical" evidence="5">
    <location>
        <begin position="62"/>
        <end position="82"/>
    </location>
</feature>
<evidence type="ECO:0000256" key="1">
    <source>
        <dbReference type="ARBA" id="ARBA00004651"/>
    </source>
</evidence>